<organism evidence="9 10">
    <name type="scientific">Thermodesulfitimonas autotrophica</name>
    <dbReference type="NCBI Taxonomy" id="1894989"/>
    <lineage>
        <taxon>Bacteria</taxon>
        <taxon>Bacillati</taxon>
        <taxon>Bacillota</taxon>
        <taxon>Clostridia</taxon>
        <taxon>Thermoanaerobacterales</taxon>
        <taxon>Thermoanaerobacteraceae</taxon>
        <taxon>Thermodesulfitimonas</taxon>
    </lineage>
</organism>
<evidence type="ECO:0000313" key="10">
    <source>
        <dbReference type="Proteomes" id="UP000282654"/>
    </source>
</evidence>
<dbReference type="AlphaFoldDB" id="A0A3N5BFK1"/>
<dbReference type="RefSeq" id="WP_123931468.1">
    <property type="nucleotide sequence ID" value="NZ_RKRE01000003.1"/>
</dbReference>
<reference evidence="9 10" key="1">
    <citation type="submission" date="2018-11" db="EMBL/GenBank/DDBJ databases">
        <title>Genomic Encyclopedia of Type Strains, Phase IV (KMG-IV): sequencing the most valuable type-strain genomes for metagenomic binning, comparative biology and taxonomic classification.</title>
        <authorList>
            <person name="Goeker M."/>
        </authorList>
    </citation>
    <scope>NUCLEOTIDE SEQUENCE [LARGE SCALE GENOMIC DNA]</scope>
    <source>
        <strain evidence="9 10">DSM 102936</strain>
    </source>
</reference>
<dbReference type="GO" id="GO:0016020">
    <property type="term" value="C:membrane"/>
    <property type="evidence" value="ECO:0007669"/>
    <property type="project" value="UniProtKB-SubCell"/>
</dbReference>
<dbReference type="Proteomes" id="UP000282654">
    <property type="component" value="Unassembled WGS sequence"/>
</dbReference>
<proteinExistence type="inferred from homology"/>
<keyword evidence="6 8" id="KW-1133">Transmembrane helix</keyword>
<feature type="transmembrane region" description="Helical" evidence="8">
    <location>
        <begin position="145"/>
        <end position="163"/>
    </location>
</feature>
<keyword evidence="4" id="KW-0309">Germination</keyword>
<sequence>MREEGRISAFTAMVYQVAIVLATAVFFVPSIMVTKARQDAWLSGFLACLFGFLVVFIATRLALRFPEETVVEYAPRLLGKFGGKLVGFIYTFYFFYGGYYVMRQFGELMATAYYPHTPIIVFIVVLGLLACYVTYLGLEVLCRVILVWGVFAPVFLLLLLLLVKDIQVTRFLPLMEFGIGPVICGTIAPAGWLAQMAVVFMLVPFISDRWRVLRTSLTAVLSVFFLGEVVLVTAIGAMGAETVSRLLFPAFTLFRRVHVASLPVLDRLDAIFMMLWMGGMFLNLATFFHAGMLGLGQWLGLKSYRPLIFPVGALLAALSIQSWDSVTELADFSVHIFPYMAILVNFLLTVLLLFVALVRKEAQGQNKVGERRAPAADKKA</sequence>
<feature type="transmembrane region" description="Helical" evidence="8">
    <location>
        <begin position="336"/>
        <end position="358"/>
    </location>
</feature>
<feature type="transmembrane region" description="Helical" evidence="8">
    <location>
        <begin position="178"/>
        <end position="205"/>
    </location>
</feature>
<keyword evidence="10" id="KW-1185">Reference proteome</keyword>
<dbReference type="Pfam" id="PF03845">
    <property type="entry name" value="Spore_permease"/>
    <property type="match status" value="1"/>
</dbReference>
<evidence type="ECO:0000256" key="8">
    <source>
        <dbReference type="SAM" id="Phobius"/>
    </source>
</evidence>
<comment type="subcellular location">
    <subcellularLocation>
        <location evidence="1">Membrane</location>
        <topology evidence="1">Multi-pass membrane protein</topology>
    </subcellularLocation>
</comment>
<name>A0A3N5BFK1_9THEO</name>
<keyword evidence="7 8" id="KW-0472">Membrane</keyword>
<dbReference type="InterPro" id="IPR004761">
    <property type="entry name" value="Spore_GerAB"/>
</dbReference>
<evidence type="ECO:0000256" key="3">
    <source>
        <dbReference type="ARBA" id="ARBA00022448"/>
    </source>
</evidence>
<evidence type="ECO:0000256" key="4">
    <source>
        <dbReference type="ARBA" id="ARBA00022544"/>
    </source>
</evidence>
<feature type="transmembrane region" description="Helical" evidence="8">
    <location>
        <begin position="307"/>
        <end position="324"/>
    </location>
</feature>
<accession>A0A3N5BFK1</accession>
<comment type="similarity">
    <text evidence="2">Belongs to the amino acid-polyamine-organocation (APC) superfamily. Spore germination protein (SGP) (TC 2.A.3.9) family.</text>
</comment>
<dbReference type="EMBL" id="RKRE01000003">
    <property type="protein sequence ID" value="RPF42831.1"/>
    <property type="molecule type" value="Genomic_DNA"/>
</dbReference>
<evidence type="ECO:0000256" key="5">
    <source>
        <dbReference type="ARBA" id="ARBA00022692"/>
    </source>
</evidence>
<dbReference type="PANTHER" id="PTHR34975">
    <property type="entry name" value="SPORE GERMINATION PROTEIN A2"/>
    <property type="match status" value="1"/>
</dbReference>
<evidence type="ECO:0000256" key="6">
    <source>
        <dbReference type="ARBA" id="ARBA00022989"/>
    </source>
</evidence>
<evidence type="ECO:0000313" key="9">
    <source>
        <dbReference type="EMBL" id="RPF42831.1"/>
    </source>
</evidence>
<dbReference type="PANTHER" id="PTHR34975:SF2">
    <property type="entry name" value="SPORE GERMINATION PROTEIN A2"/>
    <property type="match status" value="1"/>
</dbReference>
<dbReference type="OrthoDB" id="1675410at2"/>
<keyword evidence="5 8" id="KW-0812">Transmembrane</keyword>
<comment type="caution">
    <text evidence="9">The sequence shown here is derived from an EMBL/GenBank/DDBJ whole genome shotgun (WGS) entry which is preliminary data.</text>
</comment>
<keyword evidence="3" id="KW-0813">Transport</keyword>
<evidence type="ECO:0000256" key="7">
    <source>
        <dbReference type="ARBA" id="ARBA00023136"/>
    </source>
</evidence>
<feature type="transmembrane region" description="Helical" evidence="8">
    <location>
        <begin position="271"/>
        <end position="295"/>
    </location>
</feature>
<dbReference type="GO" id="GO:0009847">
    <property type="term" value="P:spore germination"/>
    <property type="evidence" value="ECO:0007669"/>
    <property type="project" value="InterPro"/>
</dbReference>
<evidence type="ECO:0000256" key="2">
    <source>
        <dbReference type="ARBA" id="ARBA00007998"/>
    </source>
</evidence>
<protein>
    <submittedName>
        <fullName evidence="9">Spore germination protein KB</fullName>
    </submittedName>
</protein>
<feature type="transmembrane region" description="Helical" evidence="8">
    <location>
        <begin position="40"/>
        <end position="61"/>
    </location>
</feature>
<dbReference type="NCBIfam" id="TIGR00912">
    <property type="entry name" value="2A0309"/>
    <property type="match status" value="1"/>
</dbReference>
<evidence type="ECO:0000256" key="1">
    <source>
        <dbReference type="ARBA" id="ARBA00004141"/>
    </source>
</evidence>
<feature type="transmembrane region" description="Helical" evidence="8">
    <location>
        <begin position="217"/>
        <end position="240"/>
    </location>
</feature>
<gene>
    <name evidence="9" type="ORF">EDD75_1943</name>
</gene>
<feature type="transmembrane region" description="Helical" evidence="8">
    <location>
        <begin position="119"/>
        <end position="138"/>
    </location>
</feature>
<feature type="transmembrane region" description="Helical" evidence="8">
    <location>
        <begin position="12"/>
        <end position="34"/>
    </location>
</feature>
<feature type="transmembrane region" description="Helical" evidence="8">
    <location>
        <begin position="81"/>
        <end position="99"/>
    </location>
</feature>